<dbReference type="InterPro" id="IPR036465">
    <property type="entry name" value="vWFA_dom_sf"/>
</dbReference>
<dbReference type="Pfam" id="PF13203">
    <property type="entry name" value="DUF2201_N"/>
    <property type="match status" value="1"/>
</dbReference>
<reference evidence="4" key="1">
    <citation type="submission" date="2023-07" db="EMBL/GenBank/DDBJ databases">
        <title>30 novel species of actinomycetes from the DSMZ collection.</title>
        <authorList>
            <person name="Nouioui I."/>
        </authorList>
    </citation>
    <scope>NUCLEOTIDE SEQUENCE [LARGE SCALE GENOMIC DNA]</scope>
    <source>
        <strain evidence="4">DSM 44938</strain>
    </source>
</reference>
<gene>
    <name evidence="3" type="ORF">RM590_13565</name>
</gene>
<evidence type="ECO:0000313" key="3">
    <source>
        <dbReference type="EMBL" id="MDT0343632.1"/>
    </source>
</evidence>
<organism evidence="3 4">
    <name type="scientific">Streptomyces litchfieldiae</name>
    <dbReference type="NCBI Taxonomy" id="3075543"/>
    <lineage>
        <taxon>Bacteria</taxon>
        <taxon>Bacillati</taxon>
        <taxon>Actinomycetota</taxon>
        <taxon>Actinomycetes</taxon>
        <taxon>Kitasatosporales</taxon>
        <taxon>Streptomycetaceae</taxon>
        <taxon>Streptomyces</taxon>
    </lineage>
</organism>
<proteinExistence type="predicted"/>
<feature type="domain" description="VWA-like" evidence="1">
    <location>
        <begin position="274"/>
        <end position="383"/>
    </location>
</feature>
<protein>
    <submittedName>
        <fullName evidence="3">VWA-like domain-containing protein</fullName>
    </submittedName>
</protein>
<dbReference type="InterPro" id="IPR025154">
    <property type="entry name" value="Put_metallopeptidase_dom"/>
</dbReference>
<comment type="caution">
    <text evidence="3">The sequence shown here is derived from an EMBL/GenBank/DDBJ whole genome shotgun (WGS) entry which is preliminary data.</text>
</comment>
<feature type="domain" description="Putative metallopeptidase" evidence="2">
    <location>
        <begin position="14"/>
        <end position="268"/>
    </location>
</feature>
<dbReference type="Pfam" id="PF09967">
    <property type="entry name" value="DUF2201"/>
    <property type="match status" value="1"/>
</dbReference>
<keyword evidence="4" id="KW-1185">Reference proteome</keyword>
<evidence type="ECO:0000259" key="1">
    <source>
        <dbReference type="Pfam" id="PF09967"/>
    </source>
</evidence>
<sequence length="419" mass="45223">MNTDAARALDLDKLFAARLQAARARPYLATALFALHAVASRTVPTMAVDRHWRAYVSPAFVDRTPVAELAGVWVHEVSHLLRDHHGRSDRFAREHGLSGPAERLRMNIAGDCEINDDVFGDGLVQPEGAVLPASLGLPAGELMEDYLRQFRLGPYTQSMAWLDCGSGADGLEREWDLGPDGAHGLSPQERDAVRFRVAQGITARPGNAPKGWRRWAEEAFQPPQPWRELLGAAVRSAACGAGAGDDYSYGRPPRRSAGVPGVVLPSLRRRPPRVSVIIDTSGSVSDAELGSALHEVAAISRAVGGRRDLVTVLPCDAAADVVHPLCRAEGIPLVGGGGTDLRTGFARALRSRPRPDVVVVLTDGQTPWPGARPPCRTVVGLFPRRRASRSWQENNPDYVPDSPPEWARVVHIGSTPAAR</sequence>
<dbReference type="RefSeq" id="WP_311704768.1">
    <property type="nucleotide sequence ID" value="NZ_JAVREL010000006.1"/>
</dbReference>
<dbReference type="InterPro" id="IPR018698">
    <property type="entry name" value="VWA-like_dom"/>
</dbReference>
<evidence type="ECO:0000259" key="2">
    <source>
        <dbReference type="Pfam" id="PF13203"/>
    </source>
</evidence>
<dbReference type="PANTHER" id="PTHR38730:SF1">
    <property type="entry name" value="SLL7028 PROTEIN"/>
    <property type="match status" value="1"/>
</dbReference>
<dbReference type="CDD" id="cd00198">
    <property type="entry name" value="vWFA"/>
    <property type="match status" value="1"/>
</dbReference>
<dbReference type="Proteomes" id="UP001183246">
    <property type="component" value="Unassembled WGS sequence"/>
</dbReference>
<dbReference type="PANTHER" id="PTHR38730">
    <property type="entry name" value="SLL7028 PROTEIN"/>
    <property type="match status" value="1"/>
</dbReference>
<name>A0ABU2MQF4_9ACTN</name>
<dbReference type="SUPFAM" id="SSF53300">
    <property type="entry name" value="vWA-like"/>
    <property type="match status" value="1"/>
</dbReference>
<accession>A0ABU2MQF4</accession>
<evidence type="ECO:0000313" key="4">
    <source>
        <dbReference type="Proteomes" id="UP001183246"/>
    </source>
</evidence>
<dbReference type="EMBL" id="JAVREL010000006">
    <property type="protein sequence ID" value="MDT0343632.1"/>
    <property type="molecule type" value="Genomic_DNA"/>
</dbReference>